<keyword evidence="4" id="KW-1185">Reference proteome</keyword>
<gene>
    <name evidence="3" type="primary">Dgri\GH20635</name>
    <name evidence="3" type="ORF">Dgri_GH20635</name>
</gene>
<dbReference type="InParanoid" id="B4JRF9"/>
<dbReference type="eggNOG" id="ENOG502T90V">
    <property type="taxonomic scope" value="Eukaryota"/>
</dbReference>
<reference evidence="3 4" key="1">
    <citation type="journal article" date="2007" name="Nature">
        <title>Evolution of genes and genomes on the Drosophila phylogeny.</title>
        <authorList>
            <consortium name="Drosophila 12 Genomes Consortium"/>
            <person name="Clark A.G."/>
            <person name="Eisen M.B."/>
            <person name="Smith D.R."/>
            <person name="Bergman C.M."/>
            <person name="Oliver B."/>
            <person name="Markow T.A."/>
            <person name="Kaufman T.C."/>
            <person name="Kellis M."/>
            <person name="Gelbart W."/>
            <person name="Iyer V.N."/>
            <person name="Pollard D.A."/>
            <person name="Sackton T.B."/>
            <person name="Larracuente A.M."/>
            <person name="Singh N.D."/>
            <person name="Abad J.P."/>
            <person name="Abt D.N."/>
            <person name="Adryan B."/>
            <person name="Aguade M."/>
            <person name="Akashi H."/>
            <person name="Anderson W.W."/>
            <person name="Aquadro C.F."/>
            <person name="Ardell D.H."/>
            <person name="Arguello R."/>
            <person name="Artieri C.G."/>
            <person name="Barbash D.A."/>
            <person name="Barker D."/>
            <person name="Barsanti P."/>
            <person name="Batterham P."/>
            <person name="Batzoglou S."/>
            <person name="Begun D."/>
            <person name="Bhutkar A."/>
            <person name="Blanco E."/>
            <person name="Bosak S.A."/>
            <person name="Bradley R.K."/>
            <person name="Brand A.D."/>
            <person name="Brent M.R."/>
            <person name="Brooks A.N."/>
            <person name="Brown R.H."/>
            <person name="Butlin R.K."/>
            <person name="Caggese C."/>
            <person name="Calvi B.R."/>
            <person name="Bernardo de Carvalho A."/>
            <person name="Caspi A."/>
            <person name="Castrezana S."/>
            <person name="Celniker S.E."/>
            <person name="Chang J.L."/>
            <person name="Chapple C."/>
            <person name="Chatterji S."/>
            <person name="Chinwalla A."/>
            <person name="Civetta A."/>
            <person name="Clifton S.W."/>
            <person name="Comeron J.M."/>
            <person name="Costello J.C."/>
            <person name="Coyne J.A."/>
            <person name="Daub J."/>
            <person name="David R.G."/>
            <person name="Delcher A.L."/>
            <person name="Delehaunty K."/>
            <person name="Do C.B."/>
            <person name="Ebling H."/>
            <person name="Edwards K."/>
            <person name="Eickbush T."/>
            <person name="Evans J.D."/>
            <person name="Filipski A."/>
            <person name="Findeiss S."/>
            <person name="Freyhult E."/>
            <person name="Fulton L."/>
            <person name="Fulton R."/>
            <person name="Garcia A.C."/>
            <person name="Gardiner A."/>
            <person name="Garfield D.A."/>
            <person name="Garvin B.E."/>
            <person name="Gibson G."/>
            <person name="Gilbert D."/>
            <person name="Gnerre S."/>
            <person name="Godfrey J."/>
            <person name="Good R."/>
            <person name="Gotea V."/>
            <person name="Gravely B."/>
            <person name="Greenberg A.J."/>
            <person name="Griffiths-Jones S."/>
            <person name="Gross S."/>
            <person name="Guigo R."/>
            <person name="Gustafson E.A."/>
            <person name="Haerty W."/>
            <person name="Hahn M.W."/>
            <person name="Halligan D.L."/>
            <person name="Halpern A.L."/>
            <person name="Halter G.M."/>
            <person name="Han M.V."/>
            <person name="Heger A."/>
            <person name="Hillier L."/>
            <person name="Hinrichs A.S."/>
            <person name="Holmes I."/>
            <person name="Hoskins R.A."/>
            <person name="Hubisz M.J."/>
            <person name="Hultmark D."/>
            <person name="Huntley M.A."/>
            <person name="Jaffe D.B."/>
            <person name="Jagadeeshan S."/>
            <person name="Jeck W.R."/>
            <person name="Johnson J."/>
            <person name="Jones C.D."/>
            <person name="Jordan W.C."/>
            <person name="Karpen G.H."/>
            <person name="Kataoka E."/>
            <person name="Keightley P.D."/>
            <person name="Kheradpour P."/>
            <person name="Kirkness E.F."/>
            <person name="Koerich L.B."/>
            <person name="Kristiansen K."/>
            <person name="Kudrna D."/>
            <person name="Kulathinal R.J."/>
            <person name="Kumar S."/>
            <person name="Kwok R."/>
            <person name="Lander E."/>
            <person name="Langley C.H."/>
            <person name="Lapoint R."/>
            <person name="Lazzaro B.P."/>
            <person name="Lee S.J."/>
            <person name="Levesque L."/>
            <person name="Li R."/>
            <person name="Lin C.F."/>
            <person name="Lin M.F."/>
            <person name="Lindblad-Toh K."/>
            <person name="Llopart A."/>
            <person name="Long M."/>
            <person name="Low L."/>
            <person name="Lozovsky E."/>
            <person name="Lu J."/>
            <person name="Luo M."/>
            <person name="Machado C.A."/>
            <person name="Makalowski W."/>
            <person name="Marzo M."/>
            <person name="Matsuda M."/>
            <person name="Matzkin L."/>
            <person name="McAllister B."/>
            <person name="McBride C.S."/>
            <person name="McKernan B."/>
            <person name="McKernan K."/>
            <person name="Mendez-Lago M."/>
            <person name="Minx P."/>
            <person name="Mollenhauer M.U."/>
            <person name="Montooth K."/>
            <person name="Mount S.M."/>
            <person name="Mu X."/>
            <person name="Myers E."/>
            <person name="Negre B."/>
            <person name="Newfeld S."/>
            <person name="Nielsen R."/>
            <person name="Noor M.A."/>
            <person name="O'Grady P."/>
            <person name="Pachter L."/>
            <person name="Papaceit M."/>
            <person name="Parisi M.J."/>
            <person name="Parisi M."/>
            <person name="Parts L."/>
            <person name="Pedersen J.S."/>
            <person name="Pesole G."/>
            <person name="Phillippy A.M."/>
            <person name="Ponting C.P."/>
            <person name="Pop M."/>
            <person name="Porcelli D."/>
            <person name="Powell J.R."/>
            <person name="Prohaska S."/>
            <person name="Pruitt K."/>
            <person name="Puig M."/>
            <person name="Quesneville H."/>
            <person name="Ram K.R."/>
            <person name="Rand D."/>
            <person name="Rasmussen M.D."/>
            <person name="Reed L.K."/>
            <person name="Reenan R."/>
            <person name="Reily A."/>
            <person name="Remington K.A."/>
            <person name="Rieger T.T."/>
            <person name="Ritchie M.G."/>
            <person name="Robin C."/>
            <person name="Rogers Y.H."/>
            <person name="Rohde C."/>
            <person name="Rozas J."/>
            <person name="Rubenfield M.J."/>
            <person name="Ruiz A."/>
            <person name="Russo S."/>
            <person name="Salzberg S.L."/>
            <person name="Sanchez-Gracia A."/>
            <person name="Saranga D.J."/>
            <person name="Sato H."/>
            <person name="Schaeffer S.W."/>
            <person name="Schatz M.C."/>
            <person name="Schlenke T."/>
            <person name="Schwartz R."/>
            <person name="Segarra C."/>
            <person name="Singh R.S."/>
            <person name="Sirot L."/>
            <person name="Sirota M."/>
            <person name="Sisneros N.B."/>
            <person name="Smith C.D."/>
            <person name="Smith T.F."/>
            <person name="Spieth J."/>
            <person name="Stage D.E."/>
            <person name="Stark A."/>
            <person name="Stephan W."/>
            <person name="Strausberg R.L."/>
            <person name="Strempel S."/>
            <person name="Sturgill D."/>
            <person name="Sutton G."/>
            <person name="Sutton G.G."/>
            <person name="Tao W."/>
            <person name="Teichmann S."/>
            <person name="Tobari Y.N."/>
            <person name="Tomimura Y."/>
            <person name="Tsolas J.M."/>
            <person name="Valente V.L."/>
            <person name="Venter E."/>
            <person name="Venter J.C."/>
            <person name="Vicario S."/>
            <person name="Vieira F.G."/>
            <person name="Vilella A.J."/>
            <person name="Villasante A."/>
            <person name="Walenz B."/>
            <person name="Wang J."/>
            <person name="Wasserman M."/>
            <person name="Watts T."/>
            <person name="Wilson D."/>
            <person name="Wilson R.K."/>
            <person name="Wing R.A."/>
            <person name="Wolfner M.F."/>
            <person name="Wong A."/>
            <person name="Wong G.K."/>
            <person name="Wu C.I."/>
            <person name="Wu G."/>
            <person name="Yamamoto D."/>
            <person name="Yang H.P."/>
            <person name="Yang S.P."/>
            <person name="Yorke J.A."/>
            <person name="Yoshida K."/>
            <person name="Zdobnov E."/>
            <person name="Zhang P."/>
            <person name="Zhang Y."/>
            <person name="Zimin A.V."/>
            <person name="Baldwin J."/>
            <person name="Abdouelleil A."/>
            <person name="Abdulkadir J."/>
            <person name="Abebe A."/>
            <person name="Abera B."/>
            <person name="Abreu J."/>
            <person name="Acer S.C."/>
            <person name="Aftuck L."/>
            <person name="Alexander A."/>
            <person name="An P."/>
            <person name="Anderson E."/>
            <person name="Anderson S."/>
            <person name="Arachi H."/>
            <person name="Azer M."/>
            <person name="Bachantsang P."/>
            <person name="Barry A."/>
            <person name="Bayul T."/>
            <person name="Berlin A."/>
            <person name="Bessette D."/>
            <person name="Bloom T."/>
            <person name="Blye J."/>
            <person name="Boguslavskiy L."/>
            <person name="Bonnet C."/>
            <person name="Boukhgalter B."/>
            <person name="Bourzgui I."/>
            <person name="Brown A."/>
            <person name="Cahill P."/>
            <person name="Channer S."/>
            <person name="Cheshatsang Y."/>
            <person name="Chuda L."/>
            <person name="Citroen M."/>
            <person name="Collymore A."/>
            <person name="Cooke P."/>
            <person name="Costello M."/>
            <person name="D'Aco K."/>
            <person name="Daza R."/>
            <person name="De Haan G."/>
            <person name="DeGray S."/>
            <person name="DeMaso C."/>
            <person name="Dhargay N."/>
            <person name="Dooley K."/>
            <person name="Dooley E."/>
            <person name="Doricent M."/>
            <person name="Dorje P."/>
            <person name="Dorjee K."/>
            <person name="Dupes A."/>
            <person name="Elong R."/>
            <person name="Falk J."/>
            <person name="Farina A."/>
            <person name="Faro S."/>
            <person name="Ferguson D."/>
            <person name="Fisher S."/>
            <person name="Foley C.D."/>
            <person name="Franke A."/>
            <person name="Friedrich D."/>
            <person name="Gadbois L."/>
            <person name="Gearin G."/>
            <person name="Gearin C.R."/>
            <person name="Giannoukos G."/>
            <person name="Goode T."/>
            <person name="Graham J."/>
            <person name="Grandbois E."/>
            <person name="Grewal S."/>
            <person name="Gyaltsen K."/>
            <person name="Hafez N."/>
            <person name="Hagos B."/>
            <person name="Hall J."/>
            <person name="Henson C."/>
            <person name="Hollinger A."/>
            <person name="Honan T."/>
            <person name="Huard M.D."/>
            <person name="Hughes L."/>
            <person name="Hurhula B."/>
            <person name="Husby M.E."/>
            <person name="Kamat A."/>
            <person name="Kanga B."/>
            <person name="Kashin S."/>
            <person name="Khazanovich D."/>
            <person name="Kisner P."/>
            <person name="Lance K."/>
            <person name="Lara M."/>
            <person name="Lee W."/>
            <person name="Lennon N."/>
            <person name="Letendre F."/>
            <person name="LeVine R."/>
            <person name="Lipovsky A."/>
            <person name="Liu X."/>
            <person name="Liu J."/>
            <person name="Liu S."/>
            <person name="Lokyitsang T."/>
            <person name="Lokyitsang Y."/>
            <person name="Lubonja R."/>
            <person name="Lui A."/>
            <person name="MacDonald P."/>
            <person name="Magnisalis V."/>
            <person name="Maru K."/>
            <person name="Matthews C."/>
            <person name="McCusker W."/>
            <person name="McDonough S."/>
            <person name="Mehta T."/>
            <person name="Meldrim J."/>
            <person name="Meneus L."/>
            <person name="Mihai O."/>
            <person name="Mihalev A."/>
            <person name="Mihova T."/>
            <person name="Mittelman R."/>
            <person name="Mlenga V."/>
            <person name="Montmayeur A."/>
            <person name="Mulrain L."/>
            <person name="Navidi A."/>
            <person name="Naylor J."/>
            <person name="Negash T."/>
            <person name="Nguyen T."/>
            <person name="Nguyen N."/>
            <person name="Nicol R."/>
            <person name="Norbu C."/>
            <person name="Norbu N."/>
            <person name="Novod N."/>
            <person name="O'Neill B."/>
            <person name="Osman S."/>
            <person name="Markiewicz E."/>
            <person name="Oyono O.L."/>
            <person name="Patti C."/>
            <person name="Phunkhang P."/>
            <person name="Pierre F."/>
            <person name="Priest M."/>
            <person name="Raghuraman S."/>
            <person name="Rege F."/>
            <person name="Reyes R."/>
            <person name="Rise C."/>
            <person name="Rogov P."/>
            <person name="Ross K."/>
            <person name="Ryan E."/>
            <person name="Settipalli S."/>
            <person name="Shea T."/>
            <person name="Sherpa N."/>
            <person name="Shi L."/>
            <person name="Shih D."/>
            <person name="Sparrow T."/>
            <person name="Spaulding J."/>
            <person name="Stalker J."/>
            <person name="Stange-Thomann N."/>
            <person name="Stavropoulos S."/>
            <person name="Stone C."/>
            <person name="Strader C."/>
            <person name="Tesfaye S."/>
            <person name="Thomson T."/>
            <person name="Thoulutsang Y."/>
            <person name="Thoulutsang D."/>
            <person name="Topham K."/>
            <person name="Topping I."/>
            <person name="Tsamla T."/>
            <person name="Vassiliev H."/>
            <person name="Vo A."/>
            <person name="Wangchuk T."/>
            <person name="Wangdi T."/>
            <person name="Weiand M."/>
            <person name="Wilkinson J."/>
            <person name="Wilson A."/>
            <person name="Yadav S."/>
            <person name="Young G."/>
            <person name="Yu Q."/>
            <person name="Zembek L."/>
            <person name="Zhong D."/>
            <person name="Zimmer A."/>
            <person name="Zwirko Z."/>
            <person name="Jaffe D.B."/>
            <person name="Alvarez P."/>
            <person name="Brockman W."/>
            <person name="Butler J."/>
            <person name="Chin C."/>
            <person name="Gnerre S."/>
            <person name="Grabherr M."/>
            <person name="Kleber M."/>
            <person name="Mauceli E."/>
            <person name="MacCallum I."/>
        </authorList>
    </citation>
    <scope>NUCLEOTIDE SEQUENCE [LARGE SCALE GENOMIC DNA]</scope>
    <source>
        <strain evidence="4">Tucson 15287-2541.00</strain>
    </source>
</reference>
<accession>B4JRF9</accession>
<dbReference type="AlphaFoldDB" id="B4JRF9"/>
<feature type="compositionally biased region" description="Low complexity" evidence="1">
    <location>
        <begin position="119"/>
        <end position="130"/>
    </location>
</feature>
<proteinExistence type="predicted"/>
<evidence type="ECO:0000313" key="4">
    <source>
        <dbReference type="Proteomes" id="UP000001070"/>
    </source>
</evidence>
<dbReference type="PhylomeDB" id="B4JRF9"/>
<dbReference type="HOGENOM" id="CLU_099578_0_0_1"/>
<dbReference type="OMA" id="KPVTHHT"/>
<feature type="signal peptide" evidence="2">
    <location>
        <begin position="1"/>
        <end position="21"/>
    </location>
</feature>
<organism evidence="4">
    <name type="scientific">Drosophila grimshawi</name>
    <name type="common">Hawaiian fruit fly</name>
    <name type="synonym">Idiomyia grimshawi</name>
    <dbReference type="NCBI Taxonomy" id="7222"/>
    <lineage>
        <taxon>Eukaryota</taxon>
        <taxon>Metazoa</taxon>
        <taxon>Ecdysozoa</taxon>
        <taxon>Arthropoda</taxon>
        <taxon>Hexapoda</taxon>
        <taxon>Insecta</taxon>
        <taxon>Pterygota</taxon>
        <taxon>Neoptera</taxon>
        <taxon>Endopterygota</taxon>
        <taxon>Diptera</taxon>
        <taxon>Brachycera</taxon>
        <taxon>Muscomorpha</taxon>
        <taxon>Ephydroidea</taxon>
        <taxon>Drosophilidae</taxon>
        <taxon>Drosophila</taxon>
        <taxon>Hawaiian Drosophila</taxon>
    </lineage>
</organism>
<protein>
    <submittedName>
        <fullName evidence="3">GH20635</fullName>
    </submittedName>
</protein>
<dbReference type="OrthoDB" id="7872805at2759"/>
<sequence>MLRTIPIWALLICSVVIVSDAKPIFIKVFAPIGGTSSAISSGTVRSTATSSPINSQLISNLISQKFQLLNSLLQVKSSFGIRKEISFLGSTTTTTTSTTDRPVTQHTTEVNTDFIPEVSSSTQSVYTTTTDGDIATPKPTVHPLKPITTSTPVIPTKSTTESTLDSTTTRTTSGYTYQPPITTTQGYTYQPPITTTQGYTYQPPITTTQGYTYQPPLPTATPTTNGYTYRTPTPATSYLPASQS</sequence>
<dbReference type="EMBL" id="CH916373">
    <property type="protein sequence ID" value="EDV94349.1"/>
    <property type="molecule type" value="Genomic_DNA"/>
</dbReference>
<evidence type="ECO:0000256" key="2">
    <source>
        <dbReference type="SAM" id="SignalP"/>
    </source>
</evidence>
<evidence type="ECO:0000256" key="1">
    <source>
        <dbReference type="SAM" id="MobiDB-lite"/>
    </source>
</evidence>
<name>B4JRF9_DROGR</name>
<evidence type="ECO:0000313" key="3">
    <source>
        <dbReference type="EMBL" id="EDV94349.1"/>
    </source>
</evidence>
<feature type="compositionally biased region" description="Low complexity" evidence="1">
    <location>
        <begin position="156"/>
        <end position="176"/>
    </location>
</feature>
<feature type="region of interest" description="Disordered" evidence="1">
    <location>
        <begin position="221"/>
        <end position="244"/>
    </location>
</feature>
<dbReference type="STRING" id="7222.B4JRF9"/>
<feature type="chain" id="PRO_5002812718" evidence="2">
    <location>
        <begin position="22"/>
        <end position="244"/>
    </location>
</feature>
<dbReference type="KEGG" id="dgr:6567205"/>
<dbReference type="Proteomes" id="UP000001070">
    <property type="component" value="Unassembled WGS sequence"/>
</dbReference>
<keyword evidence="2" id="KW-0732">Signal</keyword>
<feature type="region of interest" description="Disordered" evidence="1">
    <location>
        <begin position="119"/>
        <end position="179"/>
    </location>
</feature>